<gene>
    <name evidence="2" type="ORF">QBC37DRAFT_205840</name>
</gene>
<proteinExistence type="predicted"/>
<evidence type="ECO:0000256" key="1">
    <source>
        <dbReference type="SAM" id="MobiDB-lite"/>
    </source>
</evidence>
<accession>A0AAN6Y424</accession>
<evidence type="ECO:0000313" key="3">
    <source>
        <dbReference type="Proteomes" id="UP001301769"/>
    </source>
</evidence>
<feature type="compositionally biased region" description="Basic and acidic residues" evidence="1">
    <location>
        <begin position="241"/>
        <end position="257"/>
    </location>
</feature>
<keyword evidence="3" id="KW-1185">Reference proteome</keyword>
<reference evidence="2" key="2">
    <citation type="submission" date="2023-05" db="EMBL/GenBank/DDBJ databases">
        <authorList>
            <consortium name="Lawrence Berkeley National Laboratory"/>
            <person name="Steindorff A."/>
            <person name="Hensen N."/>
            <person name="Bonometti L."/>
            <person name="Westerberg I."/>
            <person name="Brannstrom I.O."/>
            <person name="Guillou S."/>
            <person name="Cros-Aarteil S."/>
            <person name="Calhoun S."/>
            <person name="Haridas S."/>
            <person name="Kuo A."/>
            <person name="Mondo S."/>
            <person name="Pangilinan J."/>
            <person name="Riley R."/>
            <person name="Labutti K."/>
            <person name="Andreopoulos B."/>
            <person name="Lipzen A."/>
            <person name="Chen C."/>
            <person name="Yanf M."/>
            <person name="Daum C."/>
            <person name="Ng V."/>
            <person name="Clum A."/>
            <person name="Ohm R."/>
            <person name="Martin F."/>
            <person name="Silar P."/>
            <person name="Natvig D."/>
            <person name="Lalanne C."/>
            <person name="Gautier V."/>
            <person name="Ament-Velasquez S.L."/>
            <person name="Kruys A."/>
            <person name="Hutchinson M.I."/>
            <person name="Powell A.J."/>
            <person name="Barry K."/>
            <person name="Miller A.N."/>
            <person name="Grigoriev I.V."/>
            <person name="Debuchy R."/>
            <person name="Gladieux P."/>
            <person name="Thoren M.H."/>
            <person name="Johannesson H."/>
        </authorList>
    </citation>
    <scope>NUCLEOTIDE SEQUENCE</scope>
    <source>
        <strain evidence="2">PSN293</strain>
    </source>
</reference>
<feature type="compositionally biased region" description="Basic and acidic residues" evidence="1">
    <location>
        <begin position="146"/>
        <end position="160"/>
    </location>
</feature>
<sequence>MSSDSILTDDYVAELLAKEASEASIKYSAMGLDAFKSTKMPANKAKPNTRFLGRIIKETTNHNAALLAKEAAEAQARLDDLTEAEEKKRRKLRPTPSDIRRRQLGDISSILQGGRRKRKTEEASAEVGDSAQESNDKTSSRKHSPTKREGTRHAPDESKKDSRHRHRTREHRDDDRGHHKSRHRSRSPEGSSSRRKYRDRSPLSDEERGHKSHSKRKSRPESSRNGGDLFGDELSKHKRDGRLARDDNDGNKDDSSSRRSRHRERSYKELEDEAEYSDPLEQFIGPVPPGQSSTPVVRPRGRGVPGGKALMDTRFSDSYDPRSDSNGDVDRLDSDWDEAVDSFRDHRKWIAQGADRLRTAGFTEEQIKKWEKQKPGGAEKDLADVKWTKQGEKREWDRGKEVLLEEDD</sequence>
<feature type="compositionally biased region" description="Basic and acidic residues" evidence="1">
    <location>
        <begin position="75"/>
        <end position="87"/>
    </location>
</feature>
<comment type="caution">
    <text evidence="2">The sequence shown here is derived from an EMBL/GenBank/DDBJ whole genome shotgun (WGS) entry which is preliminary data.</text>
</comment>
<protein>
    <recommendedName>
        <fullName evidence="4">Pre-mRNA-splicing factor 38B</fullName>
    </recommendedName>
</protein>
<reference evidence="2" key="1">
    <citation type="journal article" date="2023" name="Mol. Phylogenet. Evol.">
        <title>Genome-scale phylogeny and comparative genomics of the fungal order Sordariales.</title>
        <authorList>
            <person name="Hensen N."/>
            <person name="Bonometti L."/>
            <person name="Westerberg I."/>
            <person name="Brannstrom I.O."/>
            <person name="Guillou S."/>
            <person name="Cros-Aarteil S."/>
            <person name="Calhoun S."/>
            <person name="Haridas S."/>
            <person name="Kuo A."/>
            <person name="Mondo S."/>
            <person name="Pangilinan J."/>
            <person name="Riley R."/>
            <person name="LaButti K."/>
            <person name="Andreopoulos B."/>
            <person name="Lipzen A."/>
            <person name="Chen C."/>
            <person name="Yan M."/>
            <person name="Daum C."/>
            <person name="Ng V."/>
            <person name="Clum A."/>
            <person name="Steindorff A."/>
            <person name="Ohm R.A."/>
            <person name="Martin F."/>
            <person name="Silar P."/>
            <person name="Natvig D.O."/>
            <person name="Lalanne C."/>
            <person name="Gautier V."/>
            <person name="Ament-Velasquez S.L."/>
            <person name="Kruys A."/>
            <person name="Hutchinson M.I."/>
            <person name="Powell A.J."/>
            <person name="Barry K."/>
            <person name="Miller A.N."/>
            <person name="Grigoriev I.V."/>
            <person name="Debuchy R."/>
            <person name="Gladieux P."/>
            <person name="Hiltunen Thoren M."/>
            <person name="Johannesson H."/>
        </authorList>
    </citation>
    <scope>NUCLEOTIDE SEQUENCE</scope>
    <source>
        <strain evidence="2">PSN293</strain>
    </source>
</reference>
<dbReference type="Proteomes" id="UP001301769">
    <property type="component" value="Unassembled WGS sequence"/>
</dbReference>
<dbReference type="PANTHER" id="PTHR40132:SF1">
    <property type="entry name" value="PRE-MRNA-SPLICING FACTOR 38B"/>
    <property type="match status" value="1"/>
</dbReference>
<name>A0AAN6Y424_9PEZI</name>
<feature type="compositionally biased region" description="Basic and acidic residues" evidence="1">
    <location>
        <begin position="314"/>
        <end position="333"/>
    </location>
</feature>
<feature type="compositionally biased region" description="Basic and acidic residues" evidence="1">
    <location>
        <begin position="199"/>
        <end position="209"/>
    </location>
</feature>
<dbReference type="AlphaFoldDB" id="A0AAN6Y424"/>
<organism evidence="2 3">
    <name type="scientific">Rhypophila decipiens</name>
    <dbReference type="NCBI Taxonomy" id="261697"/>
    <lineage>
        <taxon>Eukaryota</taxon>
        <taxon>Fungi</taxon>
        <taxon>Dikarya</taxon>
        <taxon>Ascomycota</taxon>
        <taxon>Pezizomycotina</taxon>
        <taxon>Sordariomycetes</taxon>
        <taxon>Sordariomycetidae</taxon>
        <taxon>Sordariales</taxon>
        <taxon>Naviculisporaceae</taxon>
        <taxon>Rhypophila</taxon>
    </lineage>
</organism>
<dbReference type="PANTHER" id="PTHR40132">
    <property type="entry name" value="PRE-MRNA-SPLICING FACTOR 38B"/>
    <property type="match status" value="1"/>
</dbReference>
<evidence type="ECO:0000313" key="2">
    <source>
        <dbReference type="EMBL" id="KAK4211813.1"/>
    </source>
</evidence>
<dbReference type="EMBL" id="MU858140">
    <property type="protein sequence ID" value="KAK4211813.1"/>
    <property type="molecule type" value="Genomic_DNA"/>
</dbReference>
<evidence type="ECO:0008006" key="4">
    <source>
        <dbReference type="Google" id="ProtNLM"/>
    </source>
</evidence>
<feature type="region of interest" description="Disordered" evidence="1">
    <location>
        <begin position="75"/>
        <end position="333"/>
    </location>
</feature>